<dbReference type="Proteomes" id="UP000619355">
    <property type="component" value="Unassembled WGS sequence"/>
</dbReference>
<dbReference type="InterPro" id="IPR038109">
    <property type="entry name" value="DNA_bind_recomb_sf"/>
</dbReference>
<reference evidence="5" key="1">
    <citation type="journal article" date="2019" name="Int. J. Syst. Evol. Microbiol.">
        <title>The Global Catalogue of Microorganisms (GCM) 10K type strain sequencing project: providing services to taxonomists for standard genome sequencing and annotation.</title>
        <authorList>
            <consortium name="The Broad Institute Genomics Platform"/>
            <consortium name="The Broad Institute Genome Sequencing Center for Infectious Disease"/>
            <person name="Wu L."/>
            <person name="Ma J."/>
        </authorList>
    </citation>
    <scope>NUCLEOTIDE SEQUENCE [LARGE SCALE GENOMIC DNA]</scope>
    <source>
        <strain evidence="5">JCM 4253</strain>
    </source>
</reference>
<evidence type="ECO:0000313" key="5">
    <source>
        <dbReference type="Proteomes" id="UP000619355"/>
    </source>
</evidence>
<comment type="caution">
    <text evidence="4">The sequence shown here is derived from an EMBL/GenBank/DDBJ whole genome shotgun (WGS) entry which is preliminary data.</text>
</comment>
<gene>
    <name evidence="4" type="ORF">GCM10018980_25790</name>
</gene>
<dbReference type="InterPro" id="IPR050639">
    <property type="entry name" value="SSR_resolvase"/>
</dbReference>
<dbReference type="EMBL" id="BNBF01000006">
    <property type="protein sequence ID" value="GHG46666.1"/>
    <property type="molecule type" value="Genomic_DNA"/>
</dbReference>
<keyword evidence="1" id="KW-0238">DNA-binding</keyword>
<evidence type="ECO:0000256" key="1">
    <source>
        <dbReference type="ARBA" id="ARBA00023125"/>
    </source>
</evidence>
<dbReference type="Pfam" id="PF07508">
    <property type="entry name" value="Recombinase"/>
    <property type="match status" value="1"/>
</dbReference>
<dbReference type="PANTHER" id="PTHR30461:SF2">
    <property type="entry name" value="SERINE RECOMBINASE PINE-RELATED"/>
    <property type="match status" value="1"/>
</dbReference>
<dbReference type="Gene3D" id="3.40.50.1390">
    <property type="entry name" value="Resolvase, N-terminal catalytic domain"/>
    <property type="match status" value="1"/>
</dbReference>
<evidence type="ECO:0000259" key="3">
    <source>
        <dbReference type="PROSITE" id="PS51737"/>
    </source>
</evidence>
<dbReference type="RefSeq" id="WP_189981149.1">
    <property type="nucleotide sequence ID" value="NZ_BNBF01000006.1"/>
</dbReference>
<organism evidence="4 5">
    <name type="scientific">Streptomyces capoamus</name>
    <dbReference type="NCBI Taxonomy" id="68183"/>
    <lineage>
        <taxon>Bacteria</taxon>
        <taxon>Bacillati</taxon>
        <taxon>Actinomycetota</taxon>
        <taxon>Actinomycetes</taxon>
        <taxon>Kitasatosporales</taxon>
        <taxon>Streptomycetaceae</taxon>
        <taxon>Streptomyces</taxon>
    </lineage>
</organism>
<dbReference type="Pfam" id="PF00239">
    <property type="entry name" value="Resolvase"/>
    <property type="match status" value="1"/>
</dbReference>
<dbReference type="InterPro" id="IPR036162">
    <property type="entry name" value="Resolvase-like_N_sf"/>
</dbReference>
<dbReference type="PROSITE" id="PS51737">
    <property type="entry name" value="RECOMBINASE_DNA_BIND"/>
    <property type="match status" value="1"/>
</dbReference>
<dbReference type="Gene3D" id="3.90.1750.20">
    <property type="entry name" value="Putative Large Serine Recombinase, Chain B, Domain 2"/>
    <property type="match status" value="1"/>
</dbReference>
<accession>A0A919C6N6</accession>
<dbReference type="InterPro" id="IPR006119">
    <property type="entry name" value="Resolv_N"/>
</dbReference>
<dbReference type="GO" id="GO:0003677">
    <property type="term" value="F:DNA binding"/>
    <property type="evidence" value="ECO:0007669"/>
    <property type="project" value="UniProtKB-KW"/>
</dbReference>
<protein>
    <recommendedName>
        <fullName evidence="3">Recombinase domain-containing protein</fullName>
    </recommendedName>
</protein>
<dbReference type="CDD" id="cd00338">
    <property type="entry name" value="Ser_Recombinase"/>
    <property type="match status" value="1"/>
</dbReference>
<evidence type="ECO:0000313" key="4">
    <source>
        <dbReference type="EMBL" id="GHG46666.1"/>
    </source>
</evidence>
<dbReference type="InterPro" id="IPR011109">
    <property type="entry name" value="DNA_bind_recombinase_dom"/>
</dbReference>
<dbReference type="PANTHER" id="PTHR30461">
    <property type="entry name" value="DNA-INVERTASE FROM LAMBDOID PROPHAGE"/>
    <property type="match status" value="1"/>
</dbReference>
<feature type="domain" description="Recombinase" evidence="3">
    <location>
        <begin position="174"/>
        <end position="305"/>
    </location>
</feature>
<proteinExistence type="predicted"/>
<evidence type="ECO:0000256" key="2">
    <source>
        <dbReference type="ARBA" id="ARBA00023172"/>
    </source>
</evidence>
<dbReference type="AlphaFoldDB" id="A0A919C6N6"/>
<dbReference type="SMART" id="SM00857">
    <property type="entry name" value="Resolvase"/>
    <property type="match status" value="1"/>
</dbReference>
<dbReference type="SUPFAM" id="SSF53041">
    <property type="entry name" value="Resolvase-like"/>
    <property type="match status" value="1"/>
</dbReference>
<keyword evidence="5" id="KW-1185">Reference proteome</keyword>
<name>A0A919C6N6_9ACTN</name>
<dbReference type="GO" id="GO:0000150">
    <property type="term" value="F:DNA strand exchange activity"/>
    <property type="evidence" value="ECO:0007669"/>
    <property type="project" value="InterPro"/>
</dbReference>
<keyword evidence="2" id="KW-0233">DNA recombination</keyword>
<sequence>MNITDTDIEEWTAYLRVSTWREDKISLDLQRAALQAWERRDPRRRIVEWVEDPDVTGRNFKRKIMGCIRGVEERGRRGIVVWKFSRFGRNDVGIAVNLARVERAGGDLASATEDIDARTAVGKFNRRILFDLAVFESDRAGEQWKETHQWRRAHGLPATGGKRMGYIWYPRRIPHPTLRGEWTLQEERYEVDEAAREHIETLYERKLGKELPTPDGYGQLAAWLNDLGYRTADGNPWRYDSLRRYMQSGFAAGLLRVHDPRCRCDYTANGGTCKRWIHIEGAHEAIITPETWERYEELSKERAALTPRTRNPTYPLTGLVRCGGCRKGANATSARRKGAQVLGYAYACGESRHKLCDSPVWVQRALVEDEVHMWLAREVAAAVDAAPSSPVALDDDQERKKARAARDRARLDAEHTRLMTGLSNLAADRALNPDAYPDGVFEQARDRLLEQKRNVAEALEAAAVAEVAPSRTQLIAIAAGLLEEWDTLVSAEKNALLRSLVRRVVATRGAKGVRGLENSGKTKVEIHPLWEPDPWEDTPA</sequence>